<feature type="binding site" evidence="17">
    <location>
        <position position="81"/>
    </location>
    <ligand>
        <name>FAD</name>
        <dbReference type="ChEBI" id="CHEBI:57692"/>
    </ligand>
</feature>
<evidence type="ECO:0000256" key="15">
    <source>
        <dbReference type="ARBA" id="ARBA00048933"/>
    </source>
</evidence>
<keyword evidence="21" id="KW-1185">Reference proteome</keyword>
<dbReference type="PIRSF" id="PIRSF000362">
    <property type="entry name" value="FNR"/>
    <property type="match status" value="1"/>
</dbReference>
<feature type="binding site" evidence="18">
    <location>
        <position position="252"/>
    </location>
    <ligand>
        <name>NADP(+)</name>
        <dbReference type="ChEBI" id="CHEBI:58349"/>
    </ligand>
</feature>
<sequence length="516" mass="56887">MFGGVQRQSGSFIKTLNHFLCDQPNGSILQRLVSSPQTRSTSRTFSQAKPHIALVGGGPAGYYAAQQLLKGNPHIVVDIYEKLPVPFGLVRFGVAPDHPEVKNVINSFTQTALNERCHFFGNIEVGKDISLKSLRDSYTAVVLCYGAADDKMLGIPGENLSNVLSARSFVGWYNGNPDDKNLPVDLDCESAIVLGHGNVAVDVARILLTPTNILEKTDITEHSLEILRKSRIQKVYIVGRRGPLQVAFTIKELREMINLPNTRTIIQPPDVEGLDKIIQDIPRPRRRLTELMFKSAVAPSPEMAQLWVQASREWRLVFLRSPVEICQTAGGKVGGVKFIVNKLHVSDQGSCSPVNSNKLQGDNLETQKAVPTDSVETINCGLVLRSIGYRSLPLDNMLPFDENKGVIQHQQSRVHNNKDLYCTGWSANGPVGVILGTMSDAFETGKVVLEDIENGTLLCKERSKRENLVAQIKDKAVTFSDWLKIDKSECAAGELVGKPREKLIDVQQMLSIARSS</sequence>
<dbReference type="EMBL" id="JASAOG010000324">
    <property type="protein sequence ID" value="KAK0040475.1"/>
    <property type="molecule type" value="Genomic_DNA"/>
</dbReference>
<dbReference type="InterPro" id="IPR021163">
    <property type="entry name" value="Ferredox_Rdtase_adrenod"/>
</dbReference>
<keyword evidence="8 16" id="KW-0285">Flavoprotein</keyword>
<dbReference type="SUPFAM" id="SSF51971">
    <property type="entry name" value="Nucleotide-binding domain"/>
    <property type="match status" value="1"/>
</dbReference>
<dbReference type="InterPro" id="IPR036188">
    <property type="entry name" value="FAD/NAD-bd_sf"/>
</dbReference>
<keyword evidence="11" id="KW-0809">Transit peptide</keyword>
<keyword evidence="14 16" id="KW-0496">Mitochondrion</keyword>
<feature type="binding site" evidence="17">
    <location>
        <position position="89"/>
    </location>
    <ligand>
        <name>FAD</name>
        <dbReference type="ChEBI" id="CHEBI:57692"/>
    </ligand>
</feature>
<gene>
    <name evidence="20" type="ORF">Bpfe_030108</name>
</gene>
<evidence type="ECO:0000313" key="21">
    <source>
        <dbReference type="Proteomes" id="UP001233172"/>
    </source>
</evidence>
<evidence type="ECO:0000256" key="1">
    <source>
        <dbReference type="ARBA" id="ARBA00001974"/>
    </source>
</evidence>
<organism evidence="20 21">
    <name type="scientific">Biomphalaria pfeifferi</name>
    <name type="common">Bloodfluke planorb</name>
    <name type="synonym">Freshwater snail</name>
    <dbReference type="NCBI Taxonomy" id="112525"/>
    <lineage>
        <taxon>Eukaryota</taxon>
        <taxon>Metazoa</taxon>
        <taxon>Spiralia</taxon>
        <taxon>Lophotrochozoa</taxon>
        <taxon>Mollusca</taxon>
        <taxon>Gastropoda</taxon>
        <taxon>Heterobranchia</taxon>
        <taxon>Euthyneura</taxon>
        <taxon>Panpulmonata</taxon>
        <taxon>Hygrophila</taxon>
        <taxon>Lymnaeoidea</taxon>
        <taxon>Planorbidae</taxon>
        <taxon>Biomphalaria</taxon>
    </lineage>
</organism>
<evidence type="ECO:0000256" key="9">
    <source>
        <dbReference type="ARBA" id="ARBA00022827"/>
    </source>
</evidence>
<comment type="pathway">
    <text evidence="3">Steroid metabolism; cholesterol metabolism.</text>
</comment>
<dbReference type="InterPro" id="IPR023753">
    <property type="entry name" value="FAD/NAD-binding_dom"/>
</dbReference>
<feature type="binding site" evidence="17">
    <location>
        <position position="425"/>
    </location>
    <ligand>
        <name>FAD</name>
        <dbReference type="ChEBI" id="CHEBI:57692"/>
    </ligand>
</feature>
<evidence type="ECO:0000256" key="4">
    <source>
        <dbReference type="ARBA" id="ARBA00008312"/>
    </source>
</evidence>
<evidence type="ECO:0000256" key="5">
    <source>
        <dbReference type="ARBA" id="ARBA00013219"/>
    </source>
</evidence>
<name>A0AAD8EUK0_BIOPF</name>
<keyword evidence="13 16" id="KW-0560">Oxidoreductase</keyword>
<dbReference type="Gene3D" id="3.50.50.60">
    <property type="entry name" value="FAD/NAD(P)-binding domain"/>
    <property type="match status" value="1"/>
</dbReference>
<reference evidence="20" key="2">
    <citation type="submission" date="2023-04" db="EMBL/GenBank/DDBJ databases">
        <authorList>
            <person name="Bu L."/>
            <person name="Lu L."/>
            <person name="Laidemitt M.R."/>
            <person name="Zhang S.M."/>
            <person name="Mutuku M."/>
            <person name="Mkoji G."/>
            <person name="Steinauer M."/>
            <person name="Loker E.S."/>
        </authorList>
    </citation>
    <scope>NUCLEOTIDE SEQUENCE</scope>
    <source>
        <strain evidence="20">KasaAsao</strain>
        <tissue evidence="20">Whole Snail</tissue>
    </source>
</reference>
<feature type="binding site" evidence="18">
    <location>
        <position position="432"/>
    </location>
    <ligand>
        <name>NADP(+)</name>
        <dbReference type="ChEBI" id="CHEBI:58349"/>
    </ligand>
</feature>
<evidence type="ECO:0000256" key="8">
    <source>
        <dbReference type="ARBA" id="ARBA00022630"/>
    </source>
</evidence>
<accession>A0AAD8EUK0</accession>
<keyword evidence="9 16" id="KW-0274">FAD</keyword>
<evidence type="ECO:0000313" key="20">
    <source>
        <dbReference type="EMBL" id="KAK0040475.1"/>
    </source>
</evidence>
<dbReference type="FunFam" id="3.50.50.60:FF:000036">
    <property type="entry name" value="NADPH:adrenodoxin oxidoreductase, mitochondrial"/>
    <property type="match status" value="1"/>
</dbReference>
<dbReference type="PRINTS" id="PR00419">
    <property type="entry name" value="ADXRDTASE"/>
</dbReference>
<dbReference type="InterPro" id="IPR055275">
    <property type="entry name" value="Ferredox_Rdtase"/>
</dbReference>
<comment type="catalytic activity">
    <reaction evidence="15 16">
        <text>2 reduced [adrenodoxin] + NADP(+) + H(+) = 2 oxidized [adrenodoxin] + NADPH</text>
        <dbReference type="Rhea" id="RHEA:42312"/>
        <dbReference type="Rhea" id="RHEA-COMP:9998"/>
        <dbReference type="Rhea" id="RHEA-COMP:9999"/>
        <dbReference type="ChEBI" id="CHEBI:15378"/>
        <dbReference type="ChEBI" id="CHEBI:33737"/>
        <dbReference type="ChEBI" id="CHEBI:33738"/>
        <dbReference type="ChEBI" id="CHEBI:57783"/>
        <dbReference type="ChEBI" id="CHEBI:58349"/>
        <dbReference type="EC" id="1.18.1.6"/>
    </reaction>
</comment>
<feature type="binding site" evidence="17">
    <location>
        <position position="125"/>
    </location>
    <ligand>
        <name>FAD</name>
        <dbReference type="ChEBI" id="CHEBI:57692"/>
    </ligand>
</feature>
<feature type="domain" description="FAD/NAD(P)-binding" evidence="19">
    <location>
        <begin position="51"/>
        <end position="211"/>
    </location>
</feature>
<dbReference type="EC" id="1.18.1.6" evidence="5 16"/>
<evidence type="ECO:0000256" key="17">
    <source>
        <dbReference type="PIRSR" id="PIRSR000362-1"/>
    </source>
</evidence>
<evidence type="ECO:0000256" key="14">
    <source>
        <dbReference type="ARBA" id="ARBA00023128"/>
    </source>
</evidence>
<feature type="binding site" evidence="18">
    <location>
        <begin position="196"/>
        <end position="199"/>
    </location>
    <ligand>
        <name>NADP(+)</name>
        <dbReference type="ChEBI" id="CHEBI:58349"/>
    </ligand>
</feature>
<dbReference type="PANTHER" id="PTHR48467:SF1">
    <property type="entry name" value="GLUTAMATE SYNTHASE 1 [NADH], CHLOROPLASTIC-LIKE"/>
    <property type="match status" value="1"/>
</dbReference>
<comment type="similarity">
    <text evidence="4 16">Belongs to the ferredoxin--NADP reductase type 1 family.</text>
</comment>
<dbReference type="Proteomes" id="UP001233172">
    <property type="component" value="Unassembled WGS sequence"/>
</dbReference>
<dbReference type="PANTHER" id="PTHR48467">
    <property type="entry name" value="GLUTAMATE SYNTHASE 1 [NADH], CHLOROPLASTIC-LIKE"/>
    <property type="match status" value="1"/>
</dbReference>
<evidence type="ECO:0000256" key="3">
    <source>
        <dbReference type="ARBA" id="ARBA00004731"/>
    </source>
</evidence>
<dbReference type="GO" id="GO:0005739">
    <property type="term" value="C:mitochondrion"/>
    <property type="evidence" value="ECO:0007669"/>
    <property type="project" value="UniProtKB-SubCell"/>
</dbReference>
<keyword evidence="7" id="KW-0813">Transport</keyword>
<keyword evidence="10 16" id="KW-0521">NADP</keyword>
<feature type="binding site" evidence="18">
    <location>
        <begin position="240"/>
        <end position="241"/>
    </location>
    <ligand>
        <name>NADP(+)</name>
        <dbReference type="ChEBI" id="CHEBI:58349"/>
    </ligand>
</feature>
<evidence type="ECO:0000259" key="19">
    <source>
        <dbReference type="Pfam" id="PF07992"/>
    </source>
</evidence>
<evidence type="ECO:0000256" key="2">
    <source>
        <dbReference type="ARBA" id="ARBA00004173"/>
    </source>
</evidence>
<evidence type="ECO:0000256" key="18">
    <source>
        <dbReference type="PIRSR" id="PIRSR000362-2"/>
    </source>
</evidence>
<dbReference type="AlphaFoldDB" id="A0AAD8EUK0"/>
<feature type="binding site" evidence="17">
    <location>
        <begin position="432"/>
        <end position="434"/>
    </location>
    <ligand>
        <name>FAD</name>
        <dbReference type="ChEBI" id="CHEBI:57692"/>
    </ligand>
</feature>
<reference evidence="20" key="1">
    <citation type="journal article" date="2023" name="PLoS Negl. Trop. Dis.">
        <title>A genome sequence for Biomphalaria pfeifferi, the major vector snail for the human-infecting parasite Schistosoma mansoni.</title>
        <authorList>
            <person name="Bu L."/>
            <person name="Lu L."/>
            <person name="Laidemitt M.R."/>
            <person name="Zhang S.M."/>
            <person name="Mutuku M."/>
            <person name="Mkoji G."/>
            <person name="Steinauer M."/>
            <person name="Loker E.S."/>
        </authorList>
    </citation>
    <scope>NUCLEOTIDE SEQUENCE</scope>
    <source>
        <strain evidence="20">KasaAsao</strain>
    </source>
</reference>
<comment type="subcellular location">
    <subcellularLocation>
        <location evidence="2 16">Mitochondrion</location>
    </subcellularLocation>
</comment>
<feature type="binding site" evidence="17">
    <location>
        <position position="60"/>
    </location>
    <ligand>
        <name>FAD</name>
        <dbReference type="ChEBI" id="CHEBI:57692"/>
    </ligand>
</feature>
<protein>
    <recommendedName>
        <fullName evidence="6 16">NADPH:adrenodoxin oxidoreductase, mitochondrial</fullName>
        <ecNumber evidence="5 16">1.18.1.6</ecNumber>
    </recommendedName>
</protein>
<evidence type="ECO:0000256" key="12">
    <source>
        <dbReference type="ARBA" id="ARBA00022982"/>
    </source>
</evidence>
<comment type="caution">
    <text evidence="20">The sequence shown here is derived from an EMBL/GenBank/DDBJ whole genome shotgun (WGS) entry which is preliminary data.</text>
</comment>
<evidence type="ECO:0000256" key="16">
    <source>
        <dbReference type="PIRNR" id="PIRNR000362"/>
    </source>
</evidence>
<dbReference type="GO" id="GO:0016491">
    <property type="term" value="F:oxidoreductase activity"/>
    <property type="evidence" value="ECO:0007669"/>
    <property type="project" value="UniProtKB-KW"/>
</dbReference>
<dbReference type="Pfam" id="PF07992">
    <property type="entry name" value="Pyr_redox_2"/>
    <property type="match status" value="1"/>
</dbReference>
<keyword evidence="12" id="KW-0249">Electron transport</keyword>
<evidence type="ECO:0000256" key="6">
    <source>
        <dbReference type="ARBA" id="ARBA00016287"/>
    </source>
</evidence>
<evidence type="ECO:0000256" key="7">
    <source>
        <dbReference type="ARBA" id="ARBA00022448"/>
    </source>
</evidence>
<evidence type="ECO:0000256" key="13">
    <source>
        <dbReference type="ARBA" id="ARBA00023002"/>
    </source>
</evidence>
<proteinExistence type="inferred from homology"/>
<comment type="cofactor">
    <cofactor evidence="1 16 17">
        <name>FAD</name>
        <dbReference type="ChEBI" id="CHEBI:57692"/>
    </cofactor>
</comment>
<evidence type="ECO:0000256" key="10">
    <source>
        <dbReference type="ARBA" id="ARBA00022857"/>
    </source>
</evidence>
<evidence type="ECO:0000256" key="11">
    <source>
        <dbReference type="ARBA" id="ARBA00022946"/>
    </source>
</evidence>
<dbReference type="Gene3D" id="3.40.50.720">
    <property type="entry name" value="NAD(P)-binding Rossmann-like Domain"/>
    <property type="match status" value="1"/>
</dbReference>